<dbReference type="PROSITE" id="PS51186">
    <property type="entry name" value="GNAT"/>
    <property type="match status" value="1"/>
</dbReference>
<dbReference type="RefSeq" id="WP_055391759.1">
    <property type="nucleotide sequence ID" value="NZ_CXWA01000018.1"/>
</dbReference>
<dbReference type="InterPro" id="IPR000182">
    <property type="entry name" value="GNAT_dom"/>
</dbReference>
<accession>A0A0M7A7E0</accession>
<dbReference type="SUPFAM" id="SSF55729">
    <property type="entry name" value="Acyl-CoA N-acyltransferases (Nat)"/>
    <property type="match status" value="1"/>
</dbReference>
<evidence type="ECO:0000256" key="2">
    <source>
        <dbReference type="ARBA" id="ARBA00023315"/>
    </source>
</evidence>
<dbReference type="Gene3D" id="3.40.630.30">
    <property type="match status" value="1"/>
</dbReference>
<name>A0A0M7A7E0_9HYPH</name>
<dbReference type="STRING" id="311410.LA5095_06130"/>
<sequence length="200" mass="21806">MNIQTNRAIRQATALDAKPLAKLIDIAGEGIPNWLWSRACENDQAPLDVGADRARRPSGGFSFTNALVTEDKDLVTGMVLSYPIDTAPEDDPDTLPAPIAPFVELEKHSVGTWYINALATFPGHRGRGLGTTLLASAESLARENGKSTMSIQVYAQNTGAVRLYQRLGYDLKESAPVRLHPCQPYYTGDVLLLIKDLNKV</sequence>
<evidence type="ECO:0000313" key="5">
    <source>
        <dbReference type="Proteomes" id="UP000049983"/>
    </source>
</evidence>
<proteinExistence type="predicted"/>
<dbReference type="Proteomes" id="UP000049983">
    <property type="component" value="Unassembled WGS sequence"/>
</dbReference>
<dbReference type="GO" id="GO:0016747">
    <property type="term" value="F:acyltransferase activity, transferring groups other than amino-acyl groups"/>
    <property type="evidence" value="ECO:0007669"/>
    <property type="project" value="InterPro"/>
</dbReference>
<dbReference type="GeneID" id="97669595"/>
<dbReference type="PANTHER" id="PTHR43877">
    <property type="entry name" value="AMINOALKYLPHOSPHONATE N-ACETYLTRANSFERASE-RELATED-RELATED"/>
    <property type="match status" value="1"/>
</dbReference>
<organism evidence="4 5">
    <name type="scientific">Roseibium album</name>
    <dbReference type="NCBI Taxonomy" id="311410"/>
    <lineage>
        <taxon>Bacteria</taxon>
        <taxon>Pseudomonadati</taxon>
        <taxon>Pseudomonadota</taxon>
        <taxon>Alphaproteobacteria</taxon>
        <taxon>Hyphomicrobiales</taxon>
        <taxon>Stappiaceae</taxon>
        <taxon>Roseibium</taxon>
    </lineage>
</organism>
<dbReference type="InterPro" id="IPR050832">
    <property type="entry name" value="Bact_Acetyltransf"/>
</dbReference>
<dbReference type="PANTHER" id="PTHR43877:SF2">
    <property type="entry name" value="AMINOALKYLPHOSPHONATE N-ACETYLTRANSFERASE-RELATED"/>
    <property type="match status" value="1"/>
</dbReference>
<dbReference type="EMBL" id="CXWC01000007">
    <property type="protein sequence ID" value="CTQ69643.1"/>
    <property type="molecule type" value="Genomic_DNA"/>
</dbReference>
<evidence type="ECO:0000313" key="4">
    <source>
        <dbReference type="EMBL" id="CTQ69643.1"/>
    </source>
</evidence>
<keyword evidence="2" id="KW-0012">Acyltransferase</keyword>
<keyword evidence="1 4" id="KW-0808">Transferase</keyword>
<dbReference type="AlphaFoldDB" id="A0A0M7A7E0"/>
<gene>
    <name evidence="4" type="ORF">LA5096_02203</name>
</gene>
<dbReference type="Pfam" id="PF00583">
    <property type="entry name" value="Acetyltransf_1"/>
    <property type="match status" value="1"/>
</dbReference>
<feature type="domain" description="N-acetyltransferase" evidence="3">
    <location>
        <begin position="7"/>
        <end position="198"/>
    </location>
</feature>
<evidence type="ECO:0000256" key="1">
    <source>
        <dbReference type="ARBA" id="ARBA00022679"/>
    </source>
</evidence>
<evidence type="ECO:0000259" key="3">
    <source>
        <dbReference type="PROSITE" id="PS51186"/>
    </source>
</evidence>
<dbReference type="CDD" id="cd04301">
    <property type="entry name" value="NAT_SF"/>
    <property type="match status" value="1"/>
</dbReference>
<protein>
    <submittedName>
        <fullName evidence="4">Putative acetyltransferase</fullName>
    </submittedName>
</protein>
<keyword evidence="5" id="KW-1185">Reference proteome</keyword>
<dbReference type="InterPro" id="IPR016181">
    <property type="entry name" value="Acyl_CoA_acyltransferase"/>
</dbReference>
<reference evidence="5" key="1">
    <citation type="submission" date="2015-07" db="EMBL/GenBank/DDBJ databases">
        <authorList>
            <person name="Rodrigo-Torres Lidia"/>
            <person name="Arahal R.David."/>
        </authorList>
    </citation>
    <scope>NUCLEOTIDE SEQUENCE [LARGE SCALE GENOMIC DNA]</scope>
    <source>
        <strain evidence="5">CECT 5096</strain>
    </source>
</reference>